<sequence length="72" mass="7593">MNSSTINDVPLATLSPTYESKAATIHPQTVPNEQATTEQHNDSSLRLRGGAGCLTDFLAAIGCCCICEDCCC</sequence>
<gene>
    <name evidence="1" type="ORF">CU098_012545</name>
</gene>
<dbReference type="EMBL" id="PJQM01000388">
    <property type="protein sequence ID" value="RCI05438.1"/>
    <property type="molecule type" value="Genomic_DNA"/>
</dbReference>
<name>A0A367KTB0_RHIST</name>
<reference evidence="1 2" key="1">
    <citation type="journal article" date="2018" name="G3 (Bethesda)">
        <title>Phylogenetic and Phylogenomic Definition of Rhizopus Species.</title>
        <authorList>
            <person name="Gryganskyi A.P."/>
            <person name="Golan J."/>
            <person name="Dolatabadi S."/>
            <person name="Mondo S."/>
            <person name="Robb S."/>
            <person name="Idnurm A."/>
            <person name="Muszewska A."/>
            <person name="Steczkiewicz K."/>
            <person name="Masonjones S."/>
            <person name="Liao H.L."/>
            <person name="Gajdeczka M.T."/>
            <person name="Anike F."/>
            <person name="Vuek A."/>
            <person name="Anishchenko I.M."/>
            <person name="Voigt K."/>
            <person name="de Hoog G.S."/>
            <person name="Smith M.E."/>
            <person name="Heitman J."/>
            <person name="Vilgalys R."/>
            <person name="Stajich J.E."/>
        </authorList>
    </citation>
    <scope>NUCLEOTIDE SEQUENCE [LARGE SCALE GENOMIC DNA]</scope>
    <source>
        <strain evidence="1 2">LSU 92-RS-03</strain>
    </source>
</reference>
<protein>
    <submittedName>
        <fullName evidence="1">Uncharacterized protein</fullName>
    </submittedName>
</protein>
<comment type="caution">
    <text evidence="1">The sequence shown here is derived from an EMBL/GenBank/DDBJ whole genome shotgun (WGS) entry which is preliminary data.</text>
</comment>
<dbReference type="AlphaFoldDB" id="A0A367KTB0"/>
<keyword evidence="2" id="KW-1185">Reference proteome</keyword>
<proteinExistence type="predicted"/>
<organism evidence="1 2">
    <name type="scientific">Rhizopus stolonifer</name>
    <name type="common">Rhizopus nigricans</name>
    <dbReference type="NCBI Taxonomy" id="4846"/>
    <lineage>
        <taxon>Eukaryota</taxon>
        <taxon>Fungi</taxon>
        <taxon>Fungi incertae sedis</taxon>
        <taxon>Mucoromycota</taxon>
        <taxon>Mucoromycotina</taxon>
        <taxon>Mucoromycetes</taxon>
        <taxon>Mucorales</taxon>
        <taxon>Mucorineae</taxon>
        <taxon>Rhizopodaceae</taxon>
        <taxon>Rhizopus</taxon>
    </lineage>
</organism>
<dbReference type="OrthoDB" id="2285955at2759"/>
<accession>A0A367KTB0</accession>
<dbReference type="Proteomes" id="UP000253551">
    <property type="component" value="Unassembled WGS sequence"/>
</dbReference>
<evidence type="ECO:0000313" key="2">
    <source>
        <dbReference type="Proteomes" id="UP000253551"/>
    </source>
</evidence>
<evidence type="ECO:0000313" key="1">
    <source>
        <dbReference type="EMBL" id="RCI05438.1"/>
    </source>
</evidence>